<sequence length="116" mass="12576">MPPGVAGARRGWVVGGGITDWQVFTFRLGLLSPPPLPPGLMPEPGGGGGVVMGYFLARRSFAGERQRLAGILPAMETVESTVCVDGIDWTACLLSCLVLYQHVGWFLLNFDQQMRR</sequence>
<keyword evidence="2" id="KW-1185">Reference proteome</keyword>
<evidence type="ECO:0000313" key="2">
    <source>
        <dbReference type="Proteomes" id="UP001152484"/>
    </source>
</evidence>
<name>A0A9P1E0B0_CUSEU</name>
<accession>A0A9P1E0B0</accession>
<dbReference type="AlphaFoldDB" id="A0A9P1E0B0"/>
<dbReference type="EMBL" id="CAMAPE010000005">
    <property type="protein sequence ID" value="CAH9069268.1"/>
    <property type="molecule type" value="Genomic_DNA"/>
</dbReference>
<dbReference type="Proteomes" id="UP001152484">
    <property type="component" value="Unassembled WGS sequence"/>
</dbReference>
<comment type="caution">
    <text evidence="1">The sequence shown here is derived from an EMBL/GenBank/DDBJ whole genome shotgun (WGS) entry which is preliminary data.</text>
</comment>
<evidence type="ECO:0000313" key="1">
    <source>
        <dbReference type="EMBL" id="CAH9069268.1"/>
    </source>
</evidence>
<organism evidence="1 2">
    <name type="scientific">Cuscuta europaea</name>
    <name type="common">European dodder</name>
    <dbReference type="NCBI Taxonomy" id="41803"/>
    <lineage>
        <taxon>Eukaryota</taxon>
        <taxon>Viridiplantae</taxon>
        <taxon>Streptophyta</taxon>
        <taxon>Embryophyta</taxon>
        <taxon>Tracheophyta</taxon>
        <taxon>Spermatophyta</taxon>
        <taxon>Magnoliopsida</taxon>
        <taxon>eudicotyledons</taxon>
        <taxon>Gunneridae</taxon>
        <taxon>Pentapetalae</taxon>
        <taxon>asterids</taxon>
        <taxon>lamiids</taxon>
        <taxon>Solanales</taxon>
        <taxon>Convolvulaceae</taxon>
        <taxon>Cuscuteae</taxon>
        <taxon>Cuscuta</taxon>
        <taxon>Cuscuta subgen. Cuscuta</taxon>
    </lineage>
</organism>
<gene>
    <name evidence="1" type="ORF">CEURO_LOCUS3130</name>
</gene>
<protein>
    <submittedName>
        <fullName evidence="1">Uncharacterized protein</fullName>
    </submittedName>
</protein>
<reference evidence="1" key="1">
    <citation type="submission" date="2022-07" db="EMBL/GenBank/DDBJ databases">
        <authorList>
            <person name="Macas J."/>
            <person name="Novak P."/>
            <person name="Neumann P."/>
        </authorList>
    </citation>
    <scope>NUCLEOTIDE SEQUENCE</scope>
</reference>
<proteinExistence type="predicted"/>